<dbReference type="Gene3D" id="3.40.50.300">
    <property type="entry name" value="P-loop containing nucleotide triphosphate hydrolases"/>
    <property type="match status" value="1"/>
</dbReference>
<reference evidence="5 6" key="1">
    <citation type="journal article" date="2015" name="Nature">
        <title>rRNA introns, odd ribosomes, and small enigmatic genomes across a large radiation of phyla.</title>
        <authorList>
            <person name="Brown C.T."/>
            <person name="Hug L.A."/>
            <person name="Thomas B.C."/>
            <person name="Sharon I."/>
            <person name="Castelle C.J."/>
            <person name="Singh A."/>
            <person name="Wilkins M.J."/>
            <person name="Williams K.H."/>
            <person name="Banfield J.F."/>
        </authorList>
    </citation>
    <scope>NUCLEOTIDE SEQUENCE [LARGE SCALE GENOMIC DNA]</scope>
</reference>
<dbReference type="Pfam" id="PF05157">
    <property type="entry name" value="MshEN"/>
    <property type="match status" value="1"/>
</dbReference>
<sequence length="540" mass="59489">MQDVRLKEKEEEAQVKAQSLGLPYVNLKGFPISPEALSLVSEEQSTALKVVCFLHTGSEIRVAAVNPEDEKIKELLFQLTERYKANGAIYQITEESFRLAKKAYANLPKIKLIIKGVKITDTELEKFQSAMATFADIQKTVQGASVTDVMTIVIAAALKFDSSDIHVEAEEHQIVVRYRLDGVLQEVASLPHEAWKRIISRIKLVSGLKINITENPQDGRFTIFMKNGDTDVRVSTIPTNWGESVVMRILKPTAVDVPFVSLGWRPALEKKILREIEKPHGMIVTTGPTGSGKTTTLYAILKKLNQPGVKIITLEDPIEYKVEGLNQSQIDQSKNYTFAAGLRSILRQDPDIIMVGEIRDLETADTAINAALTGHLLLSTVHTNSASGALPRFLSMGVKPFLLAPSLNAIVGQRLVRKVCEKCKVEDAQAPERLEEIKKILGEISPASGETIPDLTQLKFYKGTGCPLCNNTGYKGRIGIYEVIIMDDAIRASLSDKISEYEVQKLALTQGMVTMAQDGLLKAIDGVTSIEEVFRVTGGE</sequence>
<keyword evidence="2" id="KW-0547">Nucleotide-binding</keyword>
<dbReference type="CDD" id="cd01129">
    <property type="entry name" value="PulE-GspE-like"/>
    <property type="match status" value="1"/>
</dbReference>
<name>A0A0G1JIY4_9BACT</name>
<keyword evidence="3" id="KW-0067">ATP-binding</keyword>
<dbReference type="AlphaFoldDB" id="A0A0G1JIY4"/>
<evidence type="ECO:0000256" key="3">
    <source>
        <dbReference type="ARBA" id="ARBA00022840"/>
    </source>
</evidence>
<dbReference type="Pfam" id="PF00437">
    <property type="entry name" value="T2SSE"/>
    <property type="match status" value="1"/>
</dbReference>
<comment type="caution">
    <text evidence="5">The sequence shown here is derived from an EMBL/GenBank/DDBJ whole genome shotgun (WGS) entry which is preliminary data.</text>
</comment>
<dbReference type="InterPro" id="IPR037257">
    <property type="entry name" value="T2SS_E_N_sf"/>
</dbReference>
<dbReference type="InterPro" id="IPR001482">
    <property type="entry name" value="T2SS/T4SS_dom"/>
</dbReference>
<dbReference type="GO" id="GO:0005886">
    <property type="term" value="C:plasma membrane"/>
    <property type="evidence" value="ECO:0007669"/>
    <property type="project" value="TreeGrafter"/>
</dbReference>
<dbReference type="InterPro" id="IPR003593">
    <property type="entry name" value="AAA+_ATPase"/>
</dbReference>
<protein>
    <submittedName>
        <fullName evidence="5">General secretory pathway protein E</fullName>
    </submittedName>
</protein>
<dbReference type="EMBL" id="LCJB01000013">
    <property type="protein sequence ID" value="KKT71561.1"/>
    <property type="molecule type" value="Genomic_DNA"/>
</dbReference>
<dbReference type="InterPro" id="IPR027417">
    <property type="entry name" value="P-loop_NTPase"/>
</dbReference>
<evidence type="ECO:0000313" key="6">
    <source>
        <dbReference type="Proteomes" id="UP000034154"/>
    </source>
</evidence>
<comment type="similarity">
    <text evidence="1">Belongs to the GSP E family.</text>
</comment>
<dbReference type="GO" id="GO:0005524">
    <property type="term" value="F:ATP binding"/>
    <property type="evidence" value="ECO:0007669"/>
    <property type="project" value="UniProtKB-KW"/>
</dbReference>
<feature type="domain" description="Bacterial type II secretion system protein E" evidence="4">
    <location>
        <begin position="346"/>
        <end position="360"/>
    </location>
</feature>
<dbReference type="SMART" id="SM00382">
    <property type="entry name" value="AAA"/>
    <property type="match status" value="1"/>
</dbReference>
<evidence type="ECO:0000256" key="2">
    <source>
        <dbReference type="ARBA" id="ARBA00022741"/>
    </source>
</evidence>
<dbReference type="PANTHER" id="PTHR30258:SF1">
    <property type="entry name" value="PROTEIN TRANSPORT PROTEIN HOFB HOMOLOG"/>
    <property type="match status" value="1"/>
</dbReference>
<dbReference type="PROSITE" id="PS00662">
    <property type="entry name" value="T2SP_E"/>
    <property type="match status" value="1"/>
</dbReference>
<organism evidence="5 6">
    <name type="scientific">Candidatus Uhrbacteria bacterium GW2011_GWF2_44_350</name>
    <dbReference type="NCBI Taxonomy" id="1619000"/>
    <lineage>
        <taxon>Bacteria</taxon>
        <taxon>Candidatus Uhriibacteriota</taxon>
    </lineage>
</organism>
<evidence type="ECO:0000256" key="1">
    <source>
        <dbReference type="ARBA" id="ARBA00006611"/>
    </source>
</evidence>
<dbReference type="PATRIC" id="fig|1619000.3.peg.264"/>
<dbReference type="PANTHER" id="PTHR30258">
    <property type="entry name" value="TYPE II SECRETION SYSTEM PROTEIN GSPE-RELATED"/>
    <property type="match status" value="1"/>
</dbReference>
<accession>A0A0G1JIY4</accession>
<proteinExistence type="inferred from homology"/>
<dbReference type="SUPFAM" id="SSF52540">
    <property type="entry name" value="P-loop containing nucleoside triphosphate hydrolases"/>
    <property type="match status" value="1"/>
</dbReference>
<dbReference type="Proteomes" id="UP000034154">
    <property type="component" value="Unassembled WGS sequence"/>
</dbReference>
<evidence type="ECO:0000313" key="5">
    <source>
        <dbReference type="EMBL" id="KKT71561.1"/>
    </source>
</evidence>
<dbReference type="InterPro" id="IPR007831">
    <property type="entry name" value="T2SS_GspE_N"/>
</dbReference>
<dbReference type="Gene3D" id="3.30.450.90">
    <property type="match status" value="1"/>
</dbReference>
<gene>
    <name evidence="5" type="ORF">UW63_C0013G0002</name>
</gene>
<evidence type="ECO:0000259" key="4">
    <source>
        <dbReference type="PROSITE" id="PS00662"/>
    </source>
</evidence>
<dbReference type="SUPFAM" id="SSF160246">
    <property type="entry name" value="EspE N-terminal domain-like"/>
    <property type="match status" value="1"/>
</dbReference>
<dbReference type="GO" id="GO:0016887">
    <property type="term" value="F:ATP hydrolysis activity"/>
    <property type="evidence" value="ECO:0007669"/>
    <property type="project" value="TreeGrafter"/>
</dbReference>